<evidence type="ECO:0000313" key="2">
    <source>
        <dbReference type="Proteomes" id="UP000267430"/>
    </source>
</evidence>
<dbReference type="RefSeq" id="WP_126865160.1">
    <property type="nucleotide sequence ID" value="NZ_JAUSTX010000003.1"/>
</dbReference>
<gene>
    <name evidence="1" type="ORF">ELQ35_12500</name>
</gene>
<organism evidence="1 2">
    <name type="scientific">Peribacillus cavernae</name>
    <dbReference type="NCBI Taxonomy" id="1674310"/>
    <lineage>
        <taxon>Bacteria</taxon>
        <taxon>Bacillati</taxon>
        <taxon>Bacillota</taxon>
        <taxon>Bacilli</taxon>
        <taxon>Bacillales</taxon>
        <taxon>Bacillaceae</taxon>
        <taxon>Peribacillus</taxon>
    </lineage>
</organism>
<keyword evidence="2" id="KW-1185">Reference proteome</keyword>
<evidence type="ECO:0000313" key="1">
    <source>
        <dbReference type="EMBL" id="RUQ28399.1"/>
    </source>
</evidence>
<sequence length="158" mass="17759">MKRVFATELRYGPDEFPDLYMLLESQVGIIDHFGSFLITGSKKEADFCQEVAAAADAFVEIHCLLQHADTKPLELFSDYGFKTEAAAYLFKQGLACFQFASGGKTERKMPLLEMEEVLIASLVVDSENFFFIDFFQKDLVCGIAKAYGVEAVFLHLDK</sequence>
<comment type="caution">
    <text evidence="1">The sequence shown here is derived from an EMBL/GenBank/DDBJ whole genome shotgun (WGS) entry which is preliminary data.</text>
</comment>
<protein>
    <submittedName>
        <fullName evidence="1">Uncharacterized protein</fullName>
    </submittedName>
</protein>
<dbReference type="EMBL" id="RYZZ01000016">
    <property type="protein sequence ID" value="RUQ28399.1"/>
    <property type="molecule type" value="Genomic_DNA"/>
</dbReference>
<dbReference type="OrthoDB" id="2854036at2"/>
<proteinExistence type="predicted"/>
<reference evidence="1 2" key="1">
    <citation type="submission" date="2018-12" db="EMBL/GenBank/DDBJ databases">
        <title>Bacillus chawlae sp. nov., Bacillus glennii sp. nov., and Bacillus saganii sp. nov. Isolated from the Vehicle Assembly Building at Kennedy Space Center where the Viking Spacecraft were Assembled.</title>
        <authorList>
            <person name="Seuylemezian A."/>
            <person name="Vaishampayan P."/>
        </authorList>
    </citation>
    <scope>NUCLEOTIDE SEQUENCE [LARGE SCALE GENOMIC DNA]</scope>
    <source>
        <strain evidence="1 2">L5</strain>
    </source>
</reference>
<dbReference type="Proteomes" id="UP000267430">
    <property type="component" value="Unassembled WGS sequence"/>
</dbReference>
<name>A0A3S0U038_9BACI</name>
<accession>A0A3S0U038</accession>
<dbReference type="AlphaFoldDB" id="A0A3S0U038"/>